<dbReference type="PANTHER" id="PTHR30390">
    <property type="entry name" value="SEDOHEPTULOSE 7-PHOSPHATE ISOMERASE / DNAA INITIATOR-ASSOCIATING FACTOR FOR REPLICATION INITIATION"/>
    <property type="match status" value="1"/>
</dbReference>
<dbReference type="NCBIfam" id="NF002805">
    <property type="entry name" value="PRK02947.1"/>
    <property type="match status" value="1"/>
</dbReference>
<dbReference type="GO" id="GO:1901135">
    <property type="term" value="P:carbohydrate derivative metabolic process"/>
    <property type="evidence" value="ECO:0007669"/>
    <property type="project" value="InterPro"/>
</dbReference>
<sequence>MERVQQLLHALAQTQTAAIDAAATAITQALHNGGQLYLFGTGHSHMLAEEGHYRAGGLAPVCPILSSALMLHEGAVSSTLMERTSGLGPAVLARYPVSAGDVLMIFSNSGVNAVPVETALAAKQRGMIVIAVVALAYASRVAPGPSGKRLADVADIVIDNQGVPGDALVELGNSGLRTGPSSTVAGAFILNAILTEVAWRLTDMDGEAPIYVSANMPNAAAHNAALVQQYRSRNPHL</sequence>
<dbReference type="InterPro" id="IPR035472">
    <property type="entry name" value="RpiR-like_SIS"/>
</dbReference>
<evidence type="ECO:0000259" key="1">
    <source>
        <dbReference type="PROSITE" id="PS51464"/>
    </source>
</evidence>
<dbReference type="SUPFAM" id="SSF53697">
    <property type="entry name" value="SIS domain"/>
    <property type="match status" value="1"/>
</dbReference>
<dbReference type="InterPro" id="IPR046348">
    <property type="entry name" value="SIS_dom_sf"/>
</dbReference>
<name>A0A7C1FWH9_9CHLR</name>
<dbReference type="Gene3D" id="3.40.50.10490">
    <property type="entry name" value="Glucose-6-phosphate isomerase like protein, domain 1"/>
    <property type="match status" value="1"/>
</dbReference>
<evidence type="ECO:0000313" key="2">
    <source>
        <dbReference type="EMBL" id="HDX33191.1"/>
    </source>
</evidence>
<dbReference type="GO" id="GO:0016853">
    <property type="term" value="F:isomerase activity"/>
    <property type="evidence" value="ECO:0007669"/>
    <property type="project" value="UniProtKB-KW"/>
</dbReference>
<proteinExistence type="predicted"/>
<keyword evidence="2" id="KW-0413">Isomerase</keyword>
<dbReference type="PANTHER" id="PTHR30390:SF7">
    <property type="entry name" value="PHOSPHOHEPTOSE ISOMERASE"/>
    <property type="match status" value="1"/>
</dbReference>
<reference evidence="2" key="1">
    <citation type="journal article" date="2020" name="mSystems">
        <title>Genome- and Community-Level Interaction Insights into Carbon Utilization and Element Cycling Functions of Hydrothermarchaeota in Hydrothermal Sediment.</title>
        <authorList>
            <person name="Zhou Z."/>
            <person name="Liu Y."/>
            <person name="Xu W."/>
            <person name="Pan J."/>
            <person name="Luo Z.H."/>
            <person name="Li M."/>
        </authorList>
    </citation>
    <scope>NUCLEOTIDE SEQUENCE [LARGE SCALE GENOMIC DNA]</scope>
    <source>
        <strain evidence="2">SpSt-289</strain>
    </source>
</reference>
<feature type="domain" description="SIS" evidence="1">
    <location>
        <begin position="26"/>
        <end position="203"/>
    </location>
</feature>
<dbReference type="GO" id="GO:0097367">
    <property type="term" value="F:carbohydrate derivative binding"/>
    <property type="evidence" value="ECO:0007669"/>
    <property type="project" value="InterPro"/>
</dbReference>
<comment type="caution">
    <text evidence="2">The sequence shown here is derived from an EMBL/GenBank/DDBJ whole genome shotgun (WGS) entry which is preliminary data.</text>
</comment>
<protein>
    <submittedName>
        <fullName evidence="2">Sugar isomerase domain-containing protein</fullName>
    </submittedName>
</protein>
<dbReference type="PROSITE" id="PS51464">
    <property type="entry name" value="SIS"/>
    <property type="match status" value="1"/>
</dbReference>
<dbReference type="CDD" id="cd05013">
    <property type="entry name" value="SIS_RpiR"/>
    <property type="match status" value="1"/>
</dbReference>
<dbReference type="AlphaFoldDB" id="A0A7C1FWH9"/>
<dbReference type="EMBL" id="DSMG01000177">
    <property type="protein sequence ID" value="HDX33191.1"/>
    <property type="molecule type" value="Genomic_DNA"/>
</dbReference>
<gene>
    <name evidence="2" type="ORF">ENQ20_17125</name>
</gene>
<dbReference type="Pfam" id="PF13580">
    <property type="entry name" value="SIS_2"/>
    <property type="match status" value="1"/>
</dbReference>
<accession>A0A7C1FWH9</accession>
<organism evidence="2">
    <name type="scientific">Caldilinea aerophila</name>
    <dbReference type="NCBI Taxonomy" id="133453"/>
    <lineage>
        <taxon>Bacteria</taxon>
        <taxon>Bacillati</taxon>
        <taxon>Chloroflexota</taxon>
        <taxon>Caldilineae</taxon>
        <taxon>Caldilineales</taxon>
        <taxon>Caldilineaceae</taxon>
        <taxon>Caldilinea</taxon>
    </lineage>
</organism>
<dbReference type="InterPro" id="IPR050099">
    <property type="entry name" value="SIS_GmhA/DiaA_subfam"/>
</dbReference>
<dbReference type="InterPro" id="IPR001347">
    <property type="entry name" value="SIS_dom"/>
</dbReference>